<evidence type="ECO:0000313" key="1">
    <source>
        <dbReference type="EMBL" id="QBE49618.1"/>
    </source>
</evidence>
<keyword evidence="2" id="KW-1185">Reference proteome</keyword>
<sequence length="77" mass="8619">MQNLIITKLADLQAGDRILSWDGRPYRPARVVAQRLGYIGAGSVQGVRLVNPHPTSDVEHVLYPAQMDGRRLEVERP</sequence>
<dbReference type="KEGG" id="ltr:EVS81_12940"/>
<dbReference type="RefSeq" id="WP_130110736.1">
    <property type="nucleotide sequence ID" value="NZ_CP035806.1"/>
</dbReference>
<dbReference type="Proteomes" id="UP000289260">
    <property type="component" value="Chromosome"/>
</dbReference>
<protein>
    <submittedName>
        <fullName evidence="1">Uncharacterized protein</fullName>
    </submittedName>
</protein>
<proteinExistence type="predicted"/>
<dbReference type="AlphaFoldDB" id="A0A4P6KI03"/>
<accession>A0A4P6KI03</accession>
<gene>
    <name evidence="1" type="ORF">EVS81_12940</name>
</gene>
<reference evidence="1 2" key="1">
    <citation type="submission" date="2019-02" db="EMBL/GenBank/DDBJ databases">
        <authorList>
            <person name="Sun L."/>
            <person name="Pan D."/>
            <person name="Wu X."/>
        </authorList>
    </citation>
    <scope>NUCLEOTIDE SEQUENCE [LARGE SCALE GENOMIC DNA]</scope>
    <source>
        <strain evidence="1 2">JW-1</strain>
    </source>
</reference>
<dbReference type="EMBL" id="CP035806">
    <property type="protein sequence ID" value="QBE49618.1"/>
    <property type="molecule type" value="Genomic_DNA"/>
</dbReference>
<organism evidence="1 2">
    <name type="scientific">Leucobacter triazinivorans</name>
    <dbReference type="NCBI Taxonomy" id="1784719"/>
    <lineage>
        <taxon>Bacteria</taxon>
        <taxon>Bacillati</taxon>
        <taxon>Actinomycetota</taxon>
        <taxon>Actinomycetes</taxon>
        <taxon>Micrococcales</taxon>
        <taxon>Microbacteriaceae</taxon>
        <taxon>Leucobacter</taxon>
    </lineage>
</organism>
<evidence type="ECO:0000313" key="2">
    <source>
        <dbReference type="Proteomes" id="UP000289260"/>
    </source>
</evidence>
<dbReference type="OrthoDB" id="4966498at2"/>
<name>A0A4P6KI03_9MICO</name>